<dbReference type="SMART" id="SM00409">
    <property type="entry name" value="IG"/>
    <property type="match status" value="5"/>
</dbReference>
<dbReference type="InterPro" id="IPR003598">
    <property type="entry name" value="Ig_sub2"/>
</dbReference>
<dbReference type="Gene3D" id="2.60.40.10">
    <property type="entry name" value="Immunoglobulins"/>
    <property type="match status" value="6"/>
</dbReference>
<reference evidence="4 5" key="1">
    <citation type="submission" date="2024-09" db="EMBL/GenBank/DDBJ databases">
        <title>A chromosome-level genome assembly of Gray's grenadier anchovy, Coilia grayii.</title>
        <authorList>
            <person name="Fu Z."/>
        </authorList>
    </citation>
    <scope>NUCLEOTIDE SEQUENCE [LARGE SCALE GENOMIC DNA]</scope>
    <source>
        <strain evidence="4">G4</strain>
        <tissue evidence="4">Muscle</tissue>
    </source>
</reference>
<dbReference type="InterPro" id="IPR013106">
    <property type="entry name" value="Ig_V-set"/>
</dbReference>
<dbReference type="InterPro" id="IPR013151">
    <property type="entry name" value="Immunoglobulin_dom"/>
</dbReference>
<proteinExistence type="predicted"/>
<dbReference type="SMART" id="SM00408">
    <property type="entry name" value="IGc2"/>
    <property type="match status" value="5"/>
</dbReference>
<dbReference type="InterPro" id="IPR013783">
    <property type="entry name" value="Ig-like_fold"/>
</dbReference>
<evidence type="ECO:0000313" key="4">
    <source>
        <dbReference type="EMBL" id="KAL2087031.1"/>
    </source>
</evidence>
<feature type="domain" description="Ig-like" evidence="3">
    <location>
        <begin position="90"/>
        <end position="180"/>
    </location>
</feature>
<dbReference type="Proteomes" id="UP001591681">
    <property type="component" value="Unassembled WGS sequence"/>
</dbReference>
<organism evidence="4 5">
    <name type="scientific">Coilia grayii</name>
    <name type="common">Gray's grenadier anchovy</name>
    <dbReference type="NCBI Taxonomy" id="363190"/>
    <lineage>
        <taxon>Eukaryota</taxon>
        <taxon>Metazoa</taxon>
        <taxon>Chordata</taxon>
        <taxon>Craniata</taxon>
        <taxon>Vertebrata</taxon>
        <taxon>Euteleostomi</taxon>
        <taxon>Actinopterygii</taxon>
        <taxon>Neopterygii</taxon>
        <taxon>Teleostei</taxon>
        <taxon>Clupei</taxon>
        <taxon>Clupeiformes</taxon>
        <taxon>Clupeoidei</taxon>
        <taxon>Engraulidae</taxon>
        <taxon>Coilinae</taxon>
        <taxon>Coilia</taxon>
    </lineage>
</organism>
<dbReference type="InterPro" id="IPR003599">
    <property type="entry name" value="Ig_sub"/>
</dbReference>
<evidence type="ECO:0000313" key="5">
    <source>
        <dbReference type="Proteomes" id="UP001591681"/>
    </source>
</evidence>
<name>A0ABD1JJY1_9TELE</name>
<dbReference type="SUPFAM" id="SSF48726">
    <property type="entry name" value="Immunoglobulin"/>
    <property type="match status" value="6"/>
</dbReference>
<feature type="domain" description="Ig-like" evidence="3">
    <location>
        <begin position="190"/>
        <end position="284"/>
    </location>
</feature>
<feature type="domain" description="Ig-like" evidence="3">
    <location>
        <begin position="1"/>
        <end position="89"/>
    </location>
</feature>
<dbReference type="InterPro" id="IPR007110">
    <property type="entry name" value="Ig-like_dom"/>
</dbReference>
<evidence type="ECO:0000256" key="1">
    <source>
        <dbReference type="ARBA" id="ARBA00023319"/>
    </source>
</evidence>
<dbReference type="InterPro" id="IPR036179">
    <property type="entry name" value="Ig-like_dom_sf"/>
</dbReference>
<feature type="region of interest" description="Disordered" evidence="2">
    <location>
        <begin position="526"/>
        <end position="548"/>
    </location>
</feature>
<feature type="domain" description="Ig-like" evidence="3">
    <location>
        <begin position="285"/>
        <end position="375"/>
    </location>
</feature>
<keyword evidence="1" id="KW-0393">Immunoglobulin domain</keyword>
<comment type="caution">
    <text evidence="4">The sequence shown here is derived from an EMBL/GenBank/DDBJ whole genome shotgun (WGS) entry which is preliminary data.</text>
</comment>
<feature type="domain" description="Ig-like" evidence="3">
    <location>
        <begin position="385"/>
        <end position="479"/>
    </location>
</feature>
<sequence>MTCSYTPPTNQTVSSVFWFSPKQRHHWWSEDQPEDLLLDGDYMGRVKYTGTEGRSSTLTITDLRLGDSGVYHCLYVSNEGRYSDLTGVNITVTGLQVKTSAHNVTEGQDVTLTCSTSCSLSNNPTFVWYKNGKMVTNRHVRKNNKLYLILLDTQDQGNYSCGVQGHNLTSSAITVDREVTYKRQSICGLKGSSVVMTCSYTPPTNQTVSSVFWFSPKQRHHWWSEDQPEDLLLDGDYMGRVKYTGTKGRSSTLTINDLRLGDSGVYHCLYVSNEGRYSDLTGVNITVTGLQVKTSAHNVTEGQDVTLTCSTSCSLSNNPTFVWYRNGKQVTNRHVRKNNKLYLISLNTEDHGDYSCGVKGHNLISSAVTVDHEVTYNSQSICGLKSSSVVITCSYTPPTNQTVSSVFWFSPKQRHHWWSEDQPEDLLLDGDYMGRVKYTGTEGRSSTLTITDLRLGDSGVYHCLYVSNEGRYSDLTGVNITVTGLQVKTSAHNVTEGQDVTLTCSTSCSLSNNPTFVWYKNERQPATSTPVCSNSSPQAVDTDYENDA</sequence>
<keyword evidence="5" id="KW-1185">Reference proteome</keyword>
<dbReference type="PANTHER" id="PTHR46013">
    <property type="entry name" value="VASCULAR CELL ADHESION MOLECULE 1"/>
    <property type="match status" value="1"/>
</dbReference>
<evidence type="ECO:0000256" key="2">
    <source>
        <dbReference type="SAM" id="MobiDB-lite"/>
    </source>
</evidence>
<accession>A0ABD1JJY1</accession>
<dbReference type="EMBL" id="JBHFQA010000015">
    <property type="protein sequence ID" value="KAL2087031.1"/>
    <property type="molecule type" value="Genomic_DNA"/>
</dbReference>
<dbReference type="SMART" id="SM00406">
    <property type="entry name" value="IGv"/>
    <property type="match status" value="4"/>
</dbReference>
<dbReference type="PROSITE" id="PS50835">
    <property type="entry name" value="IG_LIKE"/>
    <property type="match status" value="6"/>
</dbReference>
<feature type="domain" description="Ig-like" evidence="3">
    <location>
        <begin position="480"/>
        <end position="548"/>
    </location>
</feature>
<dbReference type="Pfam" id="PF13927">
    <property type="entry name" value="Ig_3"/>
    <property type="match status" value="2"/>
</dbReference>
<dbReference type="AlphaFoldDB" id="A0ABD1JJY1"/>
<dbReference type="PANTHER" id="PTHR46013:SF4">
    <property type="entry name" value="B-CELL RECEPTOR CD22-RELATED"/>
    <property type="match status" value="1"/>
</dbReference>
<dbReference type="Pfam" id="PF00047">
    <property type="entry name" value="ig"/>
    <property type="match status" value="2"/>
</dbReference>
<gene>
    <name evidence="4" type="ORF">ACEWY4_018090</name>
</gene>
<feature type="compositionally biased region" description="Polar residues" evidence="2">
    <location>
        <begin position="526"/>
        <end position="539"/>
    </location>
</feature>
<protein>
    <recommendedName>
        <fullName evidence="3">Ig-like domain-containing protein</fullName>
    </recommendedName>
</protein>
<evidence type="ECO:0000259" key="3">
    <source>
        <dbReference type="PROSITE" id="PS50835"/>
    </source>
</evidence>